<dbReference type="NCBIfam" id="TIGR02473">
    <property type="entry name" value="flagell_FliJ"/>
    <property type="match status" value="1"/>
</dbReference>
<reference evidence="12" key="1">
    <citation type="submission" date="2020-11" db="EMBL/GenBank/DDBJ databases">
        <title>Multidrug resistant novel bacterium Savagea serpentis sp. nov., isolated from the scats of a vine snake (Ahaetulla nasuta).</title>
        <authorList>
            <person name="Venkata Ramana V."/>
            <person name="Vikas Patil S."/>
            <person name="Yogita Lugani V."/>
        </authorList>
    </citation>
    <scope>NUCLEOTIDE SEQUENCE</scope>
    <source>
        <strain evidence="12">SN6</strain>
    </source>
</reference>
<comment type="similarity">
    <text evidence="2">Belongs to the FliJ family.</text>
</comment>
<dbReference type="InterPro" id="IPR012823">
    <property type="entry name" value="Flagell_FliJ"/>
</dbReference>
<comment type="subcellular location">
    <subcellularLocation>
        <location evidence="1">Cell membrane</location>
        <topology evidence="1">Peripheral membrane protein</topology>
        <orientation evidence="1">Cytoplasmic side</orientation>
    </subcellularLocation>
</comment>
<evidence type="ECO:0000256" key="8">
    <source>
        <dbReference type="ARBA" id="ARBA00022927"/>
    </source>
</evidence>
<sequence>MKQYAYRFENILTFQEQKKLDSENDYKHSIEEFERVATELYDLLKKKEDLLAEQEEKLKYGFSVESLQYYARYLTRLEEEIAQSQKKVIEYRAKMNWFEEKLLEDTIEVRKYEKMKEHDQQLYKKEMEHLEALQLDELSTQQFSRKESRW</sequence>
<evidence type="ECO:0000256" key="9">
    <source>
        <dbReference type="ARBA" id="ARBA00023136"/>
    </source>
</evidence>
<keyword evidence="11" id="KW-0175">Coiled coil</keyword>
<keyword evidence="12" id="KW-0282">Flagellum</keyword>
<dbReference type="Pfam" id="PF02050">
    <property type="entry name" value="FliJ"/>
    <property type="match status" value="1"/>
</dbReference>
<dbReference type="Proteomes" id="UP000622653">
    <property type="component" value="Unassembled WGS sequence"/>
</dbReference>
<comment type="caution">
    <text evidence="12">The sequence shown here is derived from an EMBL/GenBank/DDBJ whole genome shotgun (WGS) entry which is preliminary data.</text>
</comment>
<keyword evidence="13" id="KW-1185">Reference proteome</keyword>
<keyword evidence="4" id="KW-0813">Transport</keyword>
<evidence type="ECO:0000256" key="2">
    <source>
        <dbReference type="ARBA" id="ARBA00010004"/>
    </source>
</evidence>
<dbReference type="RefSeq" id="WP_194561413.1">
    <property type="nucleotide sequence ID" value="NZ_JADKPV010000001.1"/>
</dbReference>
<dbReference type="GO" id="GO:0071973">
    <property type="term" value="P:bacterial-type flagellum-dependent cell motility"/>
    <property type="evidence" value="ECO:0007669"/>
    <property type="project" value="InterPro"/>
</dbReference>
<dbReference type="Gene3D" id="1.10.287.1700">
    <property type="match status" value="1"/>
</dbReference>
<dbReference type="GO" id="GO:0005886">
    <property type="term" value="C:plasma membrane"/>
    <property type="evidence" value="ECO:0007669"/>
    <property type="project" value="UniProtKB-SubCell"/>
</dbReference>
<feature type="coiled-coil region" evidence="11">
    <location>
        <begin position="37"/>
        <end position="94"/>
    </location>
</feature>
<evidence type="ECO:0000256" key="7">
    <source>
        <dbReference type="ARBA" id="ARBA00022795"/>
    </source>
</evidence>
<dbReference type="GO" id="GO:0006935">
    <property type="term" value="P:chemotaxis"/>
    <property type="evidence" value="ECO:0007669"/>
    <property type="project" value="UniProtKB-KW"/>
</dbReference>
<keyword evidence="5" id="KW-1003">Cell membrane</keyword>
<gene>
    <name evidence="12" type="primary">fliJ</name>
    <name evidence="12" type="ORF">IRY55_01100</name>
</gene>
<proteinExistence type="inferred from homology"/>
<keyword evidence="12" id="KW-0969">Cilium</keyword>
<evidence type="ECO:0000313" key="12">
    <source>
        <dbReference type="EMBL" id="MBF4499942.1"/>
    </source>
</evidence>
<evidence type="ECO:0000256" key="10">
    <source>
        <dbReference type="ARBA" id="ARBA00023225"/>
    </source>
</evidence>
<dbReference type="EMBL" id="JADKPV010000001">
    <property type="protein sequence ID" value="MBF4499942.1"/>
    <property type="molecule type" value="Genomic_DNA"/>
</dbReference>
<evidence type="ECO:0000256" key="11">
    <source>
        <dbReference type="SAM" id="Coils"/>
    </source>
</evidence>
<protein>
    <recommendedName>
        <fullName evidence="3">Flagellar FliJ protein</fullName>
    </recommendedName>
</protein>
<keyword evidence="12" id="KW-0966">Cell projection</keyword>
<keyword evidence="10" id="KW-1006">Bacterial flagellum protein export</keyword>
<dbReference type="GO" id="GO:0009288">
    <property type="term" value="C:bacterial-type flagellum"/>
    <property type="evidence" value="ECO:0007669"/>
    <property type="project" value="InterPro"/>
</dbReference>
<keyword evidence="6" id="KW-0145">Chemotaxis</keyword>
<evidence type="ECO:0000256" key="5">
    <source>
        <dbReference type="ARBA" id="ARBA00022475"/>
    </source>
</evidence>
<dbReference type="InterPro" id="IPR053716">
    <property type="entry name" value="Flag_assembly_chemotaxis_eff"/>
</dbReference>
<keyword evidence="9" id="KW-0472">Membrane</keyword>
<keyword evidence="7" id="KW-1005">Bacterial flagellum biogenesis</keyword>
<evidence type="ECO:0000256" key="3">
    <source>
        <dbReference type="ARBA" id="ARBA00020392"/>
    </source>
</evidence>
<name>A0A8J7KAZ4_9BACL</name>
<dbReference type="GO" id="GO:0015031">
    <property type="term" value="P:protein transport"/>
    <property type="evidence" value="ECO:0007669"/>
    <property type="project" value="UniProtKB-KW"/>
</dbReference>
<evidence type="ECO:0000313" key="13">
    <source>
        <dbReference type="Proteomes" id="UP000622653"/>
    </source>
</evidence>
<dbReference type="AlphaFoldDB" id="A0A8J7KAZ4"/>
<evidence type="ECO:0000256" key="1">
    <source>
        <dbReference type="ARBA" id="ARBA00004413"/>
    </source>
</evidence>
<organism evidence="12 13">
    <name type="scientific">Savagea serpentis</name>
    <dbReference type="NCBI Taxonomy" id="2785297"/>
    <lineage>
        <taxon>Bacteria</taxon>
        <taxon>Bacillati</taxon>
        <taxon>Bacillota</taxon>
        <taxon>Bacilli</taxon>
        <taxon>Bacillales</taxon>
        <taxon>Caryophanaceae</taxon>
        <taxon>Savagea</taxon>
    </lineage>
</organism>
<keyword evidence="8" id="KW-0653">Protein transport</keyword>
<evidence type="ECO:0000256" key="4">
    <source>
        <dbReference type="ARBA" id="ARBA00022448"/>
    </source>
</evidence>
<evidence type="ECO:0000256" key="6">
    <source>
        <dbReference type="ARBA" id="ARBA00022500"/>
    </source>
</evidence>
<accession>A0A8J7KAZ4</accession>
<dbReference type="GO" id="GO:0044781">
    <property type="term" value="P:bacterial-type flagellum organization"/>
    <property type="evidence" value="ECO:0007669"/>
    <property type="project" value="UniProtKB-KW"/>
</dbReference>